<feature type="domain" description="Glycosyl transferase family 1" evidence="1">
    <location>
        <begin position="173"/>
        <end position="328"/>
    </location>
</feature>
<dbReference type="Gene3D" id="3.40.50.2000">
    <property type="entry name" value="Glycogen Phosphorylase B"/>
    <property type="match status" value="2"/>
</dbReference>
<evidence type="ECO:0000313" key="2">
    <source>
        <dbReference type="EMBL" id="CAD7289699.1"/>
    </source>
</evidence>
<evidence type="ECO:0000313" key="3">
    <source>
        <dbReference type="Proteomes" id="UP000789803"/>
    </source>
</evidence>
<gene>
    <name evidence="2" type="primary">pglH_2</name>
    <name evidence="2" type="ORF">LMG7974_01777</name>
</gene>
<sequence>MAGDNEVRLLFVIAGLRNGGAERVLSVVSNALCNENEVHLAVLEDDLKLYEFNATIHYLKNKYHDKNFRFIRKILALQECFKQVNPDVIISFIDWTNVLCVIANYNLKFKHIATEHHAHDYLKSAKFRLVRDMAYRHVDMLSVLNKTDFEYYDFVKNKVILHNPLFLSADELLEKQNVILSIGRLEHVKGFDLFFRALAMIDDEILSSYKVLVVGDGRLKNELKKLCDSLNLNVEFLGHQSDVGKFYKIAKVVVVASRSEGFCNVLAEAGAFGCVRITSDTAGSRELVKNGIDAIVFENENFHELGEALRLVLSDEALVNTLSKNSKNSVKELSPEKIVQKWSEMIRKVVKK</sequence>
<organism evidence="2 3">
    <name type="scientific">Campylobacter majalis</name>
    <dbReference type="NCBI Taxonomy" id="2790656"/>
    <lineage>
        <taxon>Bacteria</taxon>
        <taxon>Pseudomonadati</taxon>
        <taxon>Campylobacterota</taxon>
        <taxon>Epsilonproteobacteria</taxon>
        <taxon>Campylobacterales</taxon>
        <taxon>Campylobacteraceae</taxon>
        <taxon>Campylobacter</taxon>
    </lineage>
</organism>
<dbReference type="GO" id="GO:0016757">
    <property type="term" value="F:glycosyltransferase activity"/>
    <property type="evidence" value="ECO:0007669"/>
    <property type="project" value="UniProtKB-KW"/>
</dbReference>
<dbReference type="Pfam" id="PF00534">
    <property type="entry name" value="Glycos_transf_1"/>
    <property type="match status" value="1"/>
</dbReference>
<comment type="caution">
    <text evidence="2">The sequence shown here is derived from an EMBL/GenBank/DDBJ whole genome shotgun (WGS) entry which is preliminary data.</text>
</comment>
<accession>A0ABN7KAW1</accession>
<dbReference type="PANTHER" id="PTHR12526">
    <property type="entry name" value="GLYCOSYLTRANSFERASE"/>
    <property type="match status" value="1"/>
</dbReference>
<evidence type="ECO:0000259" key="1">
    <source>
        <dbReference type="Pfam" id="PF00534"/>
    </source>
</evidence>
<dbReference type="RefSeq" id="WP_229933547.1">
    <property type="nucleotide sequence ID" value="NZ_CAJHOF010000022.1"/>
</dbReference>
<reference evidence="2 3" key="1">
    <citation type="submission" date="2020-11" db="EMBL/GenBank/DDBJ databases">
        <authorList>
            <person name="Peeters C."/>
        </authorList>
    </citation>
    <scope>NUCLEOTIDE SEQUENCE [LARGE SCALE GENOMIC DNA]</scope>
    <source>
        <strain evidence="2 3">LMG 7974</strain>
    </source>
</reference>
<dbReference type="SUPFAM" id="SSF53756">
    <property type="entry name" value="UDP-Glycosyltransferase/glycogen phosphorylase"/>
    <property type="match status" value="1"/>
</dbReference>
<keyword evidence="2" id="KW-0328">Glycosyltransferase</keyword>
<keyword evidence="2" id="KW-0808">Transferase</keyword>
<dbReference type="PANTHER" id="PTHR12526:SF630">
    <property type="entry name" value="GLYCOSYLTRANSFERASE"/>
    <property type="match status" value="1"/>
</dbReference>
<keyword evidence="3" id="KW-1185">Reference proteome</keyword>
<dbReference type="EMBL" id="CAJHOF010000022">
    <property type="protein sequence ID" value="CAD7289699.1"/>
    <property type="molecule type" value="Genomic_DNA"/>
</dbReference>
<proteinExistence type="predicted"/>
<dbReference type="InterPro" id="IPR001296">
    <property type="entry name" value="Glyco_trans_1"/>
</dbReference>
<protein>
    <submittedName>
        <fullName evidence="2">GalNAc-alpha-(1-&gt;4)-GalNAc-alpha-(1-&gt;3)-diNAcBac-PP-undecaprenol alpha-1,4-N-acetyl-D-galactosaminyltransferase</fullName>
        <ecNumber evidence="2">2.4.1.292</ecNumber>
    </submittedName>
</protein>
<dbReference type="Proteomes" id="UP000789803">
    <property type="component" value="Unassembled WGS sequence"/>
</dbReference>
<dbReference type="EC" id="2.4.1.292" evidence="2"/>
<name>A0ABN7KAW1_9BACT</name>